<dbReference type="RefSeq" id="WP_183551178.1">
    <property type="nucleotide sequence ID" value="NZ_JACHBX010000001.1"/>
</dbReference>
<dbReference type="InterPro" id="IPR000700">
    <property type="entry name" value="PAS-assoc_C"/>
</dbReference>
<dbReference type="PANTHER" id="PTHR44757:SF2">
    <property type="entry name" value="BIOFILM ARCHITECTURE MAINTENANCE PROTEIN MBAA"/>
    <property type="match status" value="1"/>
</dbReference>
<dbReference type="PROSITE" id="PS50883">
    <property type="entry name" value="EAL"/>
    <property type="match status" value="1"/>
</dbReference>
<dbReference type="InterPro" id="IPR052155">
    <property type="entry name" value="Biofilm_reg_signaling"/>
</dbReference>
<sequence length="752" mass="82697">MGNLDNIAAWRERTFSSLMSVVILVGAVSTIAIFPVLLHSGMWHVVIADTVALAWMVGIWRLKNLKYAIRVYNFLVVVYVLAIILMITVGSISLSYLLGPPLIAAILLNLRAALIATGLGVAALIVAGATELLDLNVAGWGHAPLKSSLAAAVNYSTVSVMLSLMCSTLLSGLSRSLGELELTSAAASKLNDMVLIFATSKGTNSDRPIIFVNDAFLQRTGHEREQVLGRDLRILQGPSTDAVVMTNLLNSMPWCGSPKIEMIGYTKAGAEFWLELEVVPFTKSGDSAHHWVVVSRDITDRRTAEQSIHRLAFYDVLTGLPNRRLLMERLTNVIRQSSFDAAQSAVLYLDVDNFKKINDQRGHATGDLLLEHVAVRLKETVRGSDLVARLGGDEFVIVLDACAVDTDAVIRSAREVANKVRATLATPFVLEGQPYRVSASIGIALVTPGTSPNDLLREADTAMYYAKARGRDSAVIFNGEMLMQVQHKLTLERDLGMAFDARELTMYLQLQIDQNGSAVGAELLMRWRRPDGTMVRPDLFIPAAESSGLIIPLGQWALIQACEIWLALERSGNLIHLSINVSPLQFRQQNFVDYVRTLLATTGVPPHYLIFEVTEGLFIDDIDQTISRMHDLAKLGIRFSVDDFGTGYSNLTYLAKMPLYELKIDKSFIRNIPNDPTSSAIVHSVVAMAGHLGLQVVAEGVESIEHVHFLAQHDQVIMQGFHFHRPAPLYNVITHLQGLDFARRNLSIPSNS</sequence>
<evidence type="ECO:0000313" key="5">
    <source>
        <dbReference type="EMBL" id="MBB6132661.1"/>
    </source>
</evidence>
<gene>
    <name evidence="5" type="ORF">HD842_000772</name>
</gene>
<dbReference type="Gene3D" id="3.30.70.270">
    <property type="match status" value="1"/>
</dbReference>
<feature type="domain" description="PAC" evidence="2">
    <location>
        <begin position="258"/>
        <end position="310"/>
    </location>
</feature>
<dbReference type="InterPro" id="IPR029787">
    <property type="entry name" value="Nucleotide_cyclase"/>
</dbReference>
<dbReference type="Pfam" id="PF13426">
    <property type="entry name" value="PAS_9"/>
    <property type="match status" value="1"/>
</dbReference>
<evidence type="ECO:0000313" key="6">
    <source>
        <dbReference type="Proteomes" id="UP000540787"/>
    </source>
</evidence>
<feature type="transmembrane region" description="Helical" evidence="1">
    <location>
        <begin position="18"/>
        <end position="37"/>
    </location>
</feature>
<dbReference type="InterPro" id="IPR035965">
    <property type="entry name" value="PAS-like_dom_sf"/>
</dbReference>
<dbReference type="FunFam" id="3.30.70.270:FF:000001">
    <property type="entry name" value="Diguanylate cyclase domain protein"/>
    <property type="match status" value="1"/>
</dbReference>
<evidence type="ECO:0000259" key="3">
    <source>
        <dbReference type="PROSITE" id="PS50883"/>
    </source>
</evidence>
<feature type="transmembrane region" description="Helical" evidence="1">
    <location>
        <begin position="43"/>
        <end position="62"/>
    </location>
</feature>
<accession>A0A7W9WXK8</accession>
<dbReference type="SUPFAM" id="SSF55785">
    <property type="entry name" value="PYP-like sensor domain (PAS domain)"/>
    <property type="match status" value="1"/>
</dbReference>
<dbReference type="CDD" id="cd01948">
    <property type="entry name" value="EAL"/>
    <property type="match status" value="1"/>
</dbReference>
<dbReference type="Pfam" id="PF00990">
    <property type="entry name" value="GGDEF"/>
    <property type="match status" value="1"/>
</dbReference>
<dbReference type="AlphaFoldDB" id="A0A7W9WXK8"/>
<dbReference type="NCBIfam" id="TIGR00229">
    <property type="entry name" value="sensory_box"/>
    <property type="match status" value="1"/>
</dbReference>
<dbReference type="SMART" id="SM00052">
    <property type="entry name" value="EAL"/>
    <property type="match status" value="1"/>
</dbReference>
<dbReference type="EMBL" id="JACHBX010000001">
    <property type="protein sequence ID" value="MBB6132661.1"/>
    <property type="molecule type" value="Genomic_DNA"/>
</dbReference>
<dbReference type="InterPro" id="IPR001633">
    <property type="entry name" value="EAL_dom"/>
</dbReference>
<organism evidence="5 6">
    <name type="scientific">Massilia aurea</name>
    <dbReference type="NCBI Taxonomy" id="373040"/>
    <lineage>
        <taxon>Bacteria</taxon>
        <taxon>Pseudomonadati</taxon>
        <taxon>Pseudomonadota</taxon>
        <taxon>Betaproteobacteria</taxon>
        <taxon>Burkholderiales</taxon>
        <taxon>Oxalobacteraceae</taxon>
        <taxon>Telluria group</taxon>
        <taxon>Massilia</taxon>
    </lineage>
</organism>
<dbReference type="InterPro" id="IPR048437">
    <property type="entry name" value="MASE11"/>
</dbReference>
<keyword evidence="6" id="KW-1185">Reference proteome</keyword>
<dbReference type="PANTHER" id="PTHR44757">
    <property type="entry name" value="DIGUANYLATE CYCLASE DGCP"/>
    <property type="match status" value="1"/>
</dbReference>
<dbReference type="SMART" id="SM00086">
    <property type="entry name" value="PAC"/>
    <property type="match status" value="1"/>
</dbReference>
<feature type="transmembrane region" description="Helical" evidence="1">
    <location>
        <begin position="102"/>
        <end position="127"/>
    </location>
</feature>
<dbReference type="InterPro" id="IPR000160">
    <property type="entry name" value="GGDEF_dom"/>
</dbReference>
<dbReference type="Pfam" id="PF00563">
    <property type="entry name" value="EAL"/>
    <property type="match status" value="1"/>
</dbReference>
<dbReference type="Pfam" id="PF20969">
    <property type="entry name" value="MASE11"/>
    <property type="match status" value="1"/>
</dbReference>
<proteinExistence type="predicted"/>
<dbReference type="InterPro" id="IPR035919">
    <property type="entry name" value="EAL_sf"/>
</dbReference>
<name>A0A7W9WXK8_9BURK</name>
<evidence type="ECO:0000256" key="1">
    <source>
        <dbReference type="SAM" id="Phobius"/>
    </source>
</evidence>
<keyword evidence="1" id="KW-0812">Transmembrane</keyword>
<dbReference type="CDD" id="cd00130">
    <property type="entry name" value="PAS"/>
    <property type="match status" value="1"/>
</dbReference>
<dbReference type="InterPro" id="IPR001610">
    <property type="entry name" value="PAC"/>
</dbReference>
<feature type="domain" description="GGDEF" evidence="4">
    <location>
        <begin position="342"/>
        <end position="479"/>
    </location>
</feature>
<evidence type="ECO:0000259" key="4">
    <source>
        <dbReference type="PROSITE" id="PS50887"/>
    </source>
</evidence>
<reference evidence="5 6" key="1">
    <citation type="submission" date="2020-08" db="EMBL/GenBank/DDBJ databases">
        <title>The Agave Microbiome: Exploring the role of microbial communities in plant adaptations to desert environments.</title>
        <authorList>
            <person name="Partida-Martinez L.P."/>
        </authorList>
    </citation>
    <scope>NUCLEOTIDE SEQUENCE [LARGE SCALE GENOMIC DNA]</scope>
    <source>
        <strain evidence="5 6">AT3.2</strain>
    </source>
</reference>
<protein>
    <submittedName>
        <fullName evidence="5">Diguanylate cyclase (GGDEF)-like protein/PAS domain S-box-containing protein</fullName>
    </submittedName>
</protein>
<dbReference type="GO" id="GO:0003824">
    <property type="term" value="F:catalytic activity"/>
    <property type="evidence" value="ECO:0007669"/>
    <property type="project" value="UniProtKB-ARBA"/>
</dbReference>
<keyword evidence="1" id="KW-0472">Membrane</keyword>
<dbReference type="PROSITE" id="PS50887">
    <property type="entry name" value="GGDEF"/>
    <property type="match status" value="1"/>
</dbReference>
<feature type="transmembrane region" description="Helical" evidence="1">
    <location>
        <begin position="148"/>
        <end position="170"/>
    </location>
</feature>
<dbReference type="InterPro" id="IPR043128">
    <property type="entry name" value="Rev_trsase/Diguanyl_cyclase"/>
</dbReference>
<dbReference type="SUPFAM" id="SSF141868">
    <property type="entry name" value="EAL domain-like"/>
    <property type="match status" value="1"/>
</dbReference>
<dbReference type="Gene3D" id="3.20.20.450">
    <property type="entry name" value="EAL domain"/>
    <property type="match status" value="1"/>
</dbReference>
<feature type="domain" description="EAL" evidence="3">
    <location>
        <begin position="488"/>
        <end position="740"/>
    </location>
</feature>
<comment type="caution">
    <text evidence="5">The sequence shown here is derived from an EMBL/GenBank/DDBJ whole genome shotgun (WGS) entry which is preliminary data.</text>
</comment>
<dbReference type="Gene3D" id="3.30.450.20">
    <property type="entry name" value="PAS domain"/>
    <property type="match status" value="1"/>
</dbReference>
<dbReference type="SMART" id="SM00267">
    <property type="entry name" value="GGDEF"/>
    <property type="match status" value="1"/>
</dbReference>
<evidence type="ECO:0000259" key="2">
    <source>
        <dbReference type="PROSITE" id="PS50113"/>
    </source>
</evidence>
<dbReference type="CDD" id="cd01949">
    <property type="entry name" value="GGDEF"/>
    <property type="match status" value="1"/>
</dbReference>
<dbReference type="SUPFAM" id="SSF55073">
    <property type="entry name" value="Nucleotide cyclase"/>
    <property type="match status" value="1"/>
</dbReference>
<dbReference type="PROSITE" id="PS50113">
    <property type="entry name" value="PAC"/>
    <property type="match status" value="1"/>
</dbReference>
<dbReference type="InterPro" id="IPR000014">
    <property type="entry name" value="PAS"/>
</dbReference>
<feature type="transmembrane region" description="Helical" evidence="1">
    <location>
        <begin position="74"/>
        <end position="96"/>
    </location>
</feature>
<keyword evidence="1" id="KW-1133">Transmembrane helix</keyword>
<dbReference type="Proteomes" id="UP000540787">
    <property type="component" value="Unassembled WGS sequence"/>
</dbReference>
<dbReference type="NCBIfam" id="TIGR00254">
    <property type="entry name" value="GGDEF"/>
    <property type="match status" value="1"/>
</dbReference>